<accession>A0A2T6ZIK3</accession>
<dbReference type="OrthoDB" id="8249012at2759"/>
<evidence type="ECO:0000313" key="1">
    <source>
        <dbReference type="EMBL" id="PUU75327.1"/>
    </source>
</evidence>
<proteinExistence type="predicted"/>
<keyword evidence="2" id="KW-1185">Reference proteome</keyword>
<dbReference type="Gene3D" id="2.60.120.330">
    <property type="entry name" value="B-lactam Antibiotic, Isopenicillin N Synthase, Chain"/>
    <property type="match status" value="3"/>
</dbReference>
<dbReference type="InterPro" id="IPR027443">
    <property type="entry name" value="IPNS-like_sf"/>
</dbReference>
<dbReference type="InterPro" id="IPR010856">
    <property type="entry name" value="Gig2-like"/>
</dbReference>
<dbReference type="SUPFAM" id="SSF51197">
    <property type="entry name" value="Clavaminate synthase-like"/>
    <property type="match status" value="1"/>
</dbReference>
<dbReference type="Proteomes" id="UP000244722">
    <property type="component" value="Unassembled WGS sequence"/>
</dbReference>
<comment type="caution">
    <text evidence="1">The sequence shown here is derived from an EMBL/GenBank/DDBJ whole genome shotgun (WGS) entry which is preliminary data.</text>
</comment>
<organism evidence="1 2">
    <name type="scientific">Tuber borchii</name>
    <name type="common">White truffle</name>
    <dbReference type="NCBI Taxonomy" id="42251"/>
    <lineage>
        <taxon>Eukaryota</taxon>
        <taxon>Fungi</taxon>
        <taxon>Dikarya</taxon>
        <taxon>Ascomycota</taxon>
        <taxon>Pezizomycotina</taxon>
        <taxon>Pezizomycetes</taxon>
        <taxon>Pezizales</taxon>
        <taxon>Tuberaceae</taxon>
        <taxon>Tuber</taxon>
    </lineage>
</organism>
<dbReference type="PANTHER" id="PTHR30613">
    <property type="entry name" value="UNCHARACTERIZED PROTEIN YBIU-RELATED"/>
    <property type="match status" value="1"/>
</dbReference>
<dbReference type="EMBL" id="NESQ01000237">
    <property type="protein sequence ID" value="PUU75327.1"/>
    <property type="molecule type" value="Genomic_DNA"/>
</dbReference>
<dbReference type="STRING" id="42251.A0A2T6ZIK3"/>
<dbReference type="PANTHER" id="PTHR30613:SF1">
    <property type="entry name" value="DUF1479 DOMAIN PROTEIN (AFU_ORTHOLOGUE AFUA_5G09280)"/>
    <property type="match status" value="1"/>
</dbReference>
<reference evidence="1 2" key="1">
    <citation type="submission" date="2017-04" db="EMBL/GenBank/DDBJ databases">
        <title>Draft genome sequence of Tuber borchii Vittad., a whitish edible truffle.</title>
        <authorList>
            <consortium name="DOE Joint Genome Institute"/>
            <person name="Murat C."/>
            <person name="Kuo A."/>
            <person name="Barry K.W."/>
            <person name="Clum A."/>
            <person name="Dockter R.B."/>
            <person name="Fauchery L."/>
            <person name="Iotti M."/>
            <person name="Kohler A."/>
            <person name="Labutti K."/>
            <person name="Lindquist E.A."/>
            <person name="Lipzen A."/>
            <person name="Ohm R.A."/>
            <person name="Wang M."/>
            <person name="Grigoriev I.V."/>
            <person name="Zambonelli A."/>
            <person name="Martin F.M."/>
        </authorList>
    </citation>
    <scope>NUCLEOTIDE SEQUENCE [LARGE SCALE GENOMIC DNA]</scope>
    <source>
        <strain evidence="1 2">Tbo3840</strain>
    </source>
</reference>
<gene>
    <name evidence="1" type="ORF">B9Z19DRAFT_1102996</name>
</gene>
<dbReference type="Pfam" id="PF07350">
    <property type="entry name" value="Gig2-like"/>
    <property type="match status" value="2"/>
</dbReference>
<evidence type="ECO:0008006" key="3">
    <source>
        <dbReference type="Google" id="ProtNLM"/>
    </source>
</evidence>
<name>A0A2T6ZIK3_TUBBO</name>
<dbReference type="AlphaFoldDB" id="A0A2T6ZIK3"/>
<evidence type="ECO:0000313" key="2">
    <source>
        <dbReference type="Proteomes" id="UP000244722"/>
    </source>
</evidence>
<protein>
    <recommendedName>
        <fullName evidence="3">DUF1479 domain protein</fullName>
    </recommendedName>
</protein>
<sequence>MIWSWRILWEGDISSVFPSLSGIAPPLLPGWYAELKRLFAAGRERVLAESWERLLLDLERETAGVKRLGSDIFEFKDLVSLSKAKIKDIKKRGVVVIKNVLPEKEALSMKESLKEHIKRNSWAKVVAFPADSPAVYELYWSPWQRAARAYPSLIASQCFINSLWYSSLTPSIVDTSVSLPYADRFRICQPGDAGFALGARIDRGSVERWEDLDADHRDGAGSCGVWRSCQGWLSMSTTPPGEGTLLEFNNSTHPHLRLDDVMTHVPRISPGDYVFWNCDTIHSVDRSVLYIPAVPWTVESQAYVERQNEAERRGGLPGGFSRSTTPVYHSLAFPQTLYLPS</sequence>